<keyword evidence="3" id="KW-1185">Reference proteome</keyword>
<dbReference type="EMBL" id="JASSZA010000004">
    <property type="protein sequence ID" value="KAK2113690.1"/>
    <property type="molecule type" value="Genomic_DNA"/>
</dbReference>
<name>A0ABQ9VWC9_SAGOE</name>
<evidence type="ECO:0000313" key="2">
    <source>
        <dbReference type="EMBL" id="KAK2113690.1"/>
    </source>
</evidence>
<dbReference type="Proteomes" id="UP001266305">
    <property type="component" value="Unassembled WGS sequence"/>
</dbReference>
<accession>A0ABQ9VWC9</accession>
<feature type="compositionally biased region" description="Basic and acidic residues" evidence="1">
    <location>
        <begin position="60"/>
        <end position="69"/>
    </location>
</feature>
<evidence type="ECO:0000256" key="1">
    <source>
        <dbReference type="SAM" id="MobiDB-lite"/>
    </source>
</evidence>
<gene>
    <name evidence="2" type="ORF">P7K49_007956</name>
</gene>
<feature type="compositionally biased region" description="Basic and acidic residues" evidence="1">
    <location>
        <begin position="17"/>
        <end position="30"/>
    </location>
</feature>
<proteinExistence type="predicted"/>
<feature type="region of interest" description="Disordered" evidence="1">
    <location>
        <begin position="1"/>
        <end position="85"/>
    </location>
</feature>
<protein>
    <submittedName>
        <fullName evidence="2">Uncharacterized protein</fullName>
    </submittedName>
</protein>
<evidence type="ECO:0000313" key="3">
    <source>
        <dbReference type="Proteomes" id="UP001266305"/>
    </source>
</evidence>
<reference evidence="2 3" key="1">
    <citation type="submission" date="2023-05" db="EMBL/GenBank/DDBJ databases">
        <title>B98-5 Cell Line De Novo Hybrid Assembly: An Optical Mapping Approach.</title>
        <authorList>
            <person name="Kananen K."/>
            <person name="Auerbach J.A."/>
            <person name="Kautto E."/>
            <person name="Blachly J.S."/>
        </authorList>
    </citation>
    <scope>NUCLEOTIDE SEQUENCE [LARGE SCALE GENOMIC DNA]</scope>
    <source>
        <strain evidence="2">B95-8</strain>
        <tissue evidence="2">Cell line</tissue>
    </source>
</reference>
<organism evidence="2 3">
    <name type="scientific">Saguinus oedipus</name>
    <name type="common">Cotton-top tamarin</name>
    <name type="synonym">Oedipomidas oedipus</name>
    <dbReference type="NCBI Taxonomy" id="9490"/>
    <lineage>
        <taxon>Eukaryota</taxon>
        <taxon>Metazoa</taxon>
        <taxon>Chordata</taxon>
        <taxon>Craniata</taxon>
        <taxon>Vertebrata</taxon>
        <taxon>Euteleostomi</taxon>
        <taxon>Mammalia</taxon>
        <taxon>Eutheria</taxon>
        <taxon>Euarchontoglires</taxon>
        <taxon>Primates</taxon>
        <taxon>Haplorrhini</taxon>
        <taxon>Platyrrhini</taxon>
        <taxon>Cebidae</taxon>
        <taxon>Callitrichinae</taxon>
        <taxon>Saguinus</taxon>
    </lineage>
</organism>
<sequence length="121" mass="12697">MPCAVPGAGTAPVQRPPENRSEEESGHNRPGEPLGGSPPTAAFVAAASSQPPLTQGPGFPEKDKQDGEHQALVQDESTHQNSGRHCQICQVKGKCGLSKSDPPEPTRMGDGLPYLCKGLKF</sequence>
<comment type="caution">
    <text evidence="2">The sequence shown here is derived from an EMBL/GenBank/DDBJ whole genome shotgun (WGS) entry which is preliminary data.</text>
</comment>